<proteinExistence type="predicted"/>
<comment type="caution">
    <text evidence="1">The sequence shown here is derived from an EMBL/GenBank/DDBJ whole genome shotgun (WGS) entry which is preliminary data.</text>
</comment>
<dbReference type="Proteomes" id="UP001234178">
    <property type="component" value="Unassembled WGS sequence"/>
</dbReference>
<evidence type="ECO:0000313" key="1">
    <source>
        <dbReference type="EMBL" id="KAK4018512.1"/>
    </source>
</evidence>
<evidence type="ECO:0000313" key="2">
    <source>
        <dbReference type="Proteomes" id="UP001234178"/>
    </source>
</evidence>
<dbReference type="EMBL" id="JAOYFB010000036">
    <property type="protein sequence ID" value="KAK4018512.1"/>
    <property type="molecule type" value="Genomic_DNA"/>
</dbReference>
<accession>A0ABR0A022</accession>
<reference evidence="1 2" key="1">
    <citation type="journal article" date="2023" name="Nucleic Acids Res.">
        <title>The hologenome of Daphnia magna reveals possible DNA methylation and microbiome-mediated evolution of the host genome.</title>
        <authorList>
            <person name="Chaturvedi A."/>
            <person name="Li X."/>
            <person name="Dhandapani V."/>
            <person name="Marshall H."/>
            <person name="Kissane S."/>
            <person name="Cuenca-Cambronero M."/>
            <person name="Asole G."/>
            <person name="Calvet F."/>
            <person name="Ruiz-Romero M."/>
            <person name="Marangio P."/>
            <person name="Guigo R."/>
            <person name="Rago D."/>
            <person name="Mirbahai L."/>
            <person name="Eastwood N."/>
            <person name="Colbourne J.K."/>
            <person name="Zhou J."/>
            <person name="Mallon E."/>
            <person name="Orsini L."/>
        </authorList>
    </citation>
    <scope>NUCLEOTIDE SEQUENCE [LARGE SCALE GENOMIC DNA]</scope>
    <source>
        <strain evidence="1">LRV0_1</strain>
    </source>
</reference>
<name>A0ABR0A022_9CRUS</name>
<protein>
    <submittedName>
        <fullName evidence="1">Uncharacterized protein</fullName>
    </submittedName>
</protein>
<organism evidence="1 2">
    <name type="scientific">Daphnia magna</name>
    <dbReference type="NCBI Taxonomy" id="35525"/>
    <lineage>
        <taxon>Eukaryota</taxon>
        <taxon>Metazoa</taxon>
        <taxon>Ecdysozoa</taxon>
        <taxon>Arthropoda</taxon>
        <taxon>Crustacea</taxon>
        <taxon>Branchiopoda</taxon>
        <taxon>Diplostraca</taxon>
        <taxon>Cladocera</taxon>
        <taxon>Anomopoda</taxon>
        <taxon>Daphniidae</taxon>
        <taxon>Daphnia</taxon>
    </lineage>
</organism>
<keyword evidence="2" id="KW-1185">Reference proteome</keyword>
<gene>
    <name evidence="1" type="ORF">OUZ56_000563</name>
</gene>
<sequence>MNKSRKKQSLARWSKDASHKVQFETWTIYIAEQLRLPACSPAKRASQQARQAARQLAIEPHSGA</sequence>